<reference evidence="5 6" key="1">
    <citation type="submission" date="2023-01" db="EMBL/GenBank/DDBJ databases">
        <title>Analysis of 21 Apiospora genomes using comparative genomics revels a genus with tremendous synthesis potential of carbohydrate active enzymes and secondary metabolites.</title>
        <authorList>
            <person name="Sorensen T."/>
        </authorList>
    </citation>
    <scope>NUCLEOTIDE SEQUENCE [LARGE SCALE GENOMIC DNA]</scope>
    <source>
        <strain evidence="5 6">CBS 20057</strain>
    </source>
</reference>
<evidence type="ECO:0008006" key="7">
    <source>
        <dbReference type="Google" id="ProtNLM"/>
    </source>
</evidence>
<evidence type="ECO:0000256" key="3">
    <source>
        <dbReference type="ARBA" id="ARBA00022723"/>
    </source>
</evidence>
<dbReference type="PANTHER" id="PTHR24305">
    <property type="entry name" value="CYTOCHROME P450"/>
    <property type="match status" value="1"/>
</dbReference>
<dbReference type="InterPro" id="IPR001128">
    <property type="entry name" value="Cyt_P450"/>
</dbReference>
<keyword evidence="4" id="KW-0408">Iron</keyword>
<name>A0ABR1RA39_9PEZI</name>
<evidence type="ECO:0000256" key="1">
    <source>
        <dbReference type="ARBA" id="ARBA00010617"/>
    </source>
</evidence>
<evidence type="ECO:0000313" key="6">
    <source>
        <dbReference type="Proteomes" id="UP001396898"/>
    </source>
</evidence>
<dbReference type="InterPro" id="IPR036396">
    <property type="entry name" value="Cyt_P450_sf"/>
</dbReference>
<keyword evidence="2" id="KW-0349">Heme</keyword>
<dbReference type="InterPro" id="IPR002401">
    <property type="entry name" value="Cyt_P450_E_grp-I"/>
</dbReference>
<keyword evidence="3" id="KW-0479">Metal-binding</keyword>
<gene>
    <name evidence="5" type="ORF">PG991_012216</name>
</gene>
<evidence type="ECO:0000313" key="5">
    <source>
        <dbReference type="EMBL" id="KAK8005919.1"/>
    </source>
</evidence>
<dbReference type="SUPFAM" id="SSF48264">
    <property type="entry name" value="Cytochrome P450"/>
    <property type="match status" value="1"/>
</dbReference>
<dbReference type="Proteomes" id="UP001396898">
    <property type="component" value="Unassembled WGS sequence"/>
</dbReference>
<sequence>YLEANVRQARGLGVPVVRLPVDVNNLLWILVQPHVWKVLDRLPVPWSAYPTCVRYARRGWYMPARAEAHVRLGPVWALVTPVQICVHVADPDAILDMVTRRGDFQRPGPELKLLELYGPCISTASWEEWPRHRKPVATPFNKTLRQAQVMLAFWTAKSEDGGGIPSYQADTQMLSLNVLASIGFGSHYDFRGSDEPAVDGEIGDYRDSLMTVLDNIILLMLVPFHVLTKLPGKYAWIGNAGIAFKKHLIKLLGDETAALNEGRPSSGAIMPSFVRAAERHHREQPSSSSISSGDGKTTAKARGLSAEEIFGDLFVIDFAGHDSTANMSAFAILLLAAHPDVQAWVAEEVEHATREYAAVEDWDYKTLYPRLKRCRAVVYETLRLYPPVPALPSVTRNHPQSLRVGDRTLTVPVGINFAVNLRAVQTHPDFWSDADEWRPSRWIASPETAGPRSAGEEELITPSKTVFIPWGEGPQACPGRKVAEVEEVAVLACLLKSHRLAIKKKYDGESEEAVYKRFEKCVNDVDCEMLVRLRDGDQITLTCTKA</sequence>
<comment type="caution">
    <text evidence="5">The sequence shown here is derived from an EMBL/GenBank/DDBJ whole genome shotgun (WGS) entry which is preliminary data.</text>
</comment>
<protein>
    <recommendedName>
        <fullName evidence="7">Cytochrome P450</fullName>
    </recommendedName>
</protein>
<dbReference type="Gene3D" id="1.10.630.10">
    <property type="entry name" value="Cytochrome P450"/>
    <property type="match status" value="1"/>
</dbReference>
<organism evidence="5 6">
    <name type="scientific">Apiospora marii</name>
    <dbReference type="NCBI Taxonomy" id="335849"/>
    <lineage>
        <taxon>Eukaryota</taxon>
        <taxon>Fungi</taxon>
        <taxon>Dikarya</taxon>
        <taxon>Ascomycota</taxon>
        <taxon>Pezizomycotina</taxon>
        <taxon>Sordariomycetes</taxon>
        <taxon>Xylariomycetidae</taxon>
        <taxon>Amphisphaeriales</taxon>
        <taxon>Apiosporaceae</taxon>
        <taxon>Apiospora</taxon>
    </lineage>
</organism>
<dbReference type="EMBL" id="JAQQWI010000017">
    <property type="protein sequence ID" value="KAK8005919.1"/>
    <property type="molecule type" value="Genomic_DNA"/>
</dbReference>
<dbReference type="InterPro" id="IPR050121">
    <property type="entry name" value="Cytochrome_P450_monoxygenase"/>
</dbReference>
<dbReference type="PANTHER" id="PTHR24305:SF166">
    <property type="entry name" value="CYTOCHROME P450 12A4, MITOCHONDRIAL-RELATED"/>
    <property type="match status" value="1"/>
</dbReference>
<feature type="non-terminal residue" evidence="5">
    <location>
        <position position="1"/>
    </location>
</feature>
<evidence type="ECO:0000256" key="2">
    <source>
        <dbReference type="ARBA" id="ARBA00022617"/>
    </source>
</evidence>
<dbReference type="PRINTS" id="PR00463">
    <property type="entry name" value="EP450I"/>
</dbReference>
<accession>A0ABR1RA39</accession>
<comment type="similarity">
    <text evidence="1">Belongs to the cytochrome P450 family.</text>
</comment>
<keyword evidence="6" id="KW-1185">Reference proteome</keyword>
<dbReference type="PRINTS" id="PR00385">
    <property type="entry name" value="P450"/>
</dbReference>
<evidence type="ECO:0000256" key="4">
    <source>
        <dbReference type="ARBA" id="ARBA00023004"/>
    </source>
</evidence>
<proteinExistence type="inferred from homology"/>
<dbReference type="Pfam" id="PF00067">
    <property type="entry name" value="p450"/>
    <property type="match status" value="1"/>
</dbReference>